<proteinExistence type="predicted"/>
<keyword evidence="1 2" id="KW-0732">Signal</keyword>
<evidence type="ECO:0000313" key="5">
    <source>
        <dbReference type="Proteomes" id="UP001597534"/>
    </source>
</evidence>
<organism evidence="4 5">
    <name type="scientific">Flavobacterium chuncheonense</name>
    <dbReference type="NCBI Taxonomy" id="2026653"/>
    <lineage>
        <taxon>Bacteria</taxon>
        <taxon>Pseudomonadati</taxon>
        <taxon>Bacteroidota</taxon>
        <taxon>Flavobacteriia</taxon>
        <taxon>Flavobacteriales</taxon>
        <taxon>Flavobacteriaceae</taxon>
        <taxon>Flavobacterium</taxon>
    </lineage>
</organism>
<dbReference type="InterPro" id="IPR026444">
    <property type="entry name" value="Secre_tail"/>
</dbReference>
<evidence type="ECO:0000313" key="4">
    <source>
        <dbReference type="EMBL" id="MFD2890622.1"/>
    </source>
</evidence>
<feature type="chain" id="PRO_5046362377" evidence="2">
    <location>
        <begin position="19"/>
        <end position="352"/>
    </location>
</feature>
<evidence type="ECO:0000256" key="2">
    <source>
        <dbReference type="SAM" id="SignalP"/>
    </source>
</evidence>
<dbReference type="EMBL" id="JBHUPC010000006">
    <property type="protein sequence ID" value="MFD2890622.1"/>
    <property type="molecule type" value="Genomic_DNA"/>
</dbReference>
<protein>
    <submittedName>
        <fullName evidence="4">T9SS type A sorting domain-containing protein</fullName>
    </submittedName>
</protein>
<evidence type="ECO:0000256" key="1">
    <source>
        <dbReference type="ARBA" id="ARBA00022729"/>
    </source>
</evidence>
<dbReference type="RefSeq" id="WP_379810089.1">
    <property type="nucleotide sequence ID" value="NZ_JBHUPC010000006.1"/>
</dbReference>
<gene>
    <name evidence="4" type="ORF">ACFS5J_01155</name>
</gene>
<name>A0ABW5YIN4_9FLAO</name>
<evidence type="ECO:0000259" key="3">
    <source>
        <dbReference type="Pfam" id="PF18962"/>
    </source>
</evidence>
<dbReference type="Pfam" id="PF18962">
    <property type="entry name" value="Por_Secre_tail"/>
    <property type="match status" value="1"/>
</dbReference>
<dbReference type="Proteomes" id="UP001597534">
    <property type="component" value="Unassembled WGS sequence"/>
</dbReference>
<keyword evidence="5" id="KW-1185">Reference proteome</keyword>
<accession>A0ABW5YIN4</accession>
<feature type="domain" description="Secretion system C-terminal sorting" evidence="3">
    <location>
        <begin position="280"/>
        <end position="350"/>
    </location>
</feature>
<sequence>MKKTLLFLTCMAIGQLSAQTLQSESFNALTIGNVGTDITGTTAGQGGWLTYAENGAAGTSSTNANNSNFQIVVSGFNSTNGLQFIGPNGNAGGRYMWKDGLGAAWASRTAGNNNIEVEFDFYTGAVTTSTSQVGLRIYGLDGSTYRTLTGFSYITNTRVLSGVAYLNNSGTLGTYSITLQSGGLVLNANTWYRIGVGYNTTNGQPYWKINSTSSTITLTNSAFYTGPFSPVEVDFLQVAPTTNSTTATLIFDNYIAKATATDNLLGNEAFSSEIGGTLAIYPNPVNDVLNIKTETLNIESVQIYDVNGRVVKDIEGTDSNNQVNVVDLESGVYMIKIVTDEGSSTTKKFIKQ</sequence>
<reference evidence="5" key="1">
    <citation type="journal article" date="2019" name="Int. J. Syst. Evol. Microbiol.">
        <title>The Global Catalogue of Microorganisms (GCM) 10K type strain sequencing project: providing services to taxonomists for standard genome sequencing and annotation.</title>
        <authorList>
            <consortium name="The Broad Institute Genomics Platform"/>
            <consortium name="The Broad Institute Genome Sequencing Center for Infectious Disease"/>
            <person name="Wu L."/>
            <person name="Ma J."/>
        </authorList>
    </citation>
    <scope>NUCLEOTIDE SEQUENCE [LARGE SCALE GENOMIC DNA]</scope>
    <source>
        <strain evidence="5">KCTC 22671</strain>
    </source>
</reference>
<dbReference type="NCBIfam" id="TIGR04183">
    <property type="entry name" value="Por_Secre_tail"/>
    <property type="match status" value="1"/>
</dbReference>
<feature type="signal peptide" evidence="2">
    <location>
        <begin position="1"/>
        <end position="18"/>
    </location>
</feature>
<comment type="caution">
    <text evidence="4">The sequence shown here is derived from an EMBL/GenBank/DDBJ whole genome shotgun (WGS) entry which is preliminary data.</text>
</comment>